<gene>
    <name evidence="1" type="ORF">CRENPOLYSF1_350030</name>
</gene>
<accession>A0A1R4HA80</accession>
<dbReference type="Proteomes" id="UP000195667">
    <property type="component" value="Unassembled WGS sequence"/>
</dbReference>
<keyword evidence="2" id="KW-1185">Reference proteome</keyword>
<name>A0A1R4HA80_9GAMM</name>
<organism evidence="1 2">
    <name type="scientific">Crenothrix polyspora</name>
    <dbReference type="NCBI Taxonomy" id="360316"/>
    <lineage>
        <taxon>Bacteria</taxon>
        <taxon>Pseudomonadati</taxon>
        <taxon>Pseudomonadota</taxon>
        <taxon>Gammaproteobacteria</taxon>
        <taxon>Methylococcales</taxon>
        <taxon>Crenotrichaceae</taxon>
        <taxon>Crenothrix</taxon>
    </lineage>
</organism>
<reference evidence="2" key="1">
    <citation type="submission" date="2017-02" db="EMBL/GenBank/DDBJ databases">
        <authorList>
            <person name="Daims H."/>
        </authorList>
    </citation>
    <scope>NUCLEOTIDE SEQUENCE [LARGE SCALE GENOMIC DNA]</scope>
</reference>
<sequence>MVISAALESGCSLLYSEDMQHGQKIDVQLMICNPFLG</sequence>
<evidence type="ECO:0000313" key="1">
    <source>
        <dbReference type="EMBL" id="SJM92931.1"/>
    </source>
</evidence>
<evidence type="ECO:0000313" key="2">
    <source>
        <dbReference type="Proteomes" id="UP000195667"/>
    </source>
</evidence>
<dbReference type="EMBL" id="FUKI01000110">
    <property type="protein sequence ID" value="SJM92931.1"/>
    <property type="molecule type" value="Genomic_DNA"/>
</dbReference>
<proteinExistence type="predicted"/>
<protein>
    <submittedName>
        <fullName evidence="1">PilT protein domain protein</fullName>
    </submittedName>
</protein>
<dbReference type="AlphaFoldDB" id="A0A1R4HA80"/>